<dbReference type="PRINTS" id="PR00081">
    <property type="entry name" value="GDHRDH"/>
</dbReference>
<dbReference type="AlphaFoldDB" id="A0A4U0SP15"/>
<dbReference type="EMBL" id="SUMC01000010">
    <property type="protein sequence ID" value="TKA10968.1"/>
    <property type="molecule type" value="Genomic_DNA"/>
</dbReference>
<dbReference type="SUPFAM" id="SSF51735">
    <property type="entry name" value="NAD(P)-binding Rossmann-fold domains"/>
    <property type="match status" value="1"/>
</dbReference>
<dbReference type="Proteomes" id="UP000305778">
    <property type="component" value="Unassembled WGS sequence"/>
</dbReference>
<dbReference type="Pfam" id="PF00106">
    <property type="entry name" value="adh_short"/>
    <property type="match status" value="1"/>
</dbReference>
<keyword evidence="2" id="KW-0560">Oxidoreductase</keyword>
<evidence type="ECO:0000313" key="5">
    <source>
        <dbReference type="Proteomes" id="UP000305778"/>
    </source>
</evidence>
<evidence type="ECO:0000256" key="3">
    <source>
        <dbReference type="ARBA" id="ARBA00071493"/>
    </source>
</evidence>
<evidence type="ECO:0000256" key="1">
    <source>
        <dbReference type="ARBA" id="ARBA00006484"/>
    </source>
</evidence>
<comment type="similarity">
    <text evidence="1">Belongs to the short-chain dehydrogenases/reductases (SDR) family.</text>
</comment>
<dbReference type="InterPro" id="IPR002347">
    <property type="entry name" value="SDR_fam"/>
</dbReference>
<reference evidence="4 5" key="1">
    <citation type="submission" date="2019-04" db="EMBL/GenBank/DDBJ databases">
        <title>Streptomyces oryziradicis sp. nov., a novel actinomycete isolated from rhizosphere soil of rice (Oryza sativa L.).</title>
        <authorList>
            <person name="Li C."/>
        </authorList>
    </citation>
    <scope>NUCLEOTIDE SEQUENCE [LARGE SCALE GENOMIC DNA]</scope>
    <source>
        <strain evidence="4 5">NEAU-C40</strain>
    </source>
</reference>
<dbReference type="Gene3D" id="3.40.50.720">
    <property type="entry name" value="NAD(P)-binding Rossmann-like Domain"/>
    <property type="match status" value="1"/>
</dbReference>
<dbReference type="PANTHER" id="PTHR24320:SF148">
    <property type="entry name" value="NAD(P)-BINDING ROSSMANN-FOLD SUPERFAMILY PROTEIN"/>
    <property type="match status" value="1"/>
</dbReference>
<evidence type="ECO:0000313" key="4">
    <source>
        <dbReference type="EMBL" id="TKA10968.1"/>
    </source>
</evidence>
<gene>
    <name evidence="4" type="ORF">FCI23_13435</name>
</gene>
<comment type="caution">
    <text evidence="4">The sequence shown here is derived from an EMBL/GenBank/DDBJ whole genome shotgun (WGS) entry which is preliminary data.</text>
</comment>
<keyword evidence="5" id="KW-1185">Reference proteome</keyword>
<organism evidence="4 5">
    <name type="scientific">Actinacidiphila oryziradicis</name>
    <dbReference type="NCBI Taxonomy" id="2571141"/>
    <lineage>
        <taxon>Bacteria</taxon>
        <taxon>Bacillati</taxon>
        <taxon>Actinomycetota</taxon>
        <taxon>Actinomycetes</taxon>
        <taxon>Kitasatosporales</taxon>
        <taxon>Streptomycetaceae</taxon>
        <taxon>Actinacidiphila</taxon>
    </lineage>
</organism>
<dbReference type="PANTHER" id="PTHR24320">
    <property type="entry name" value="RETINOL DEHYDROGENASE"/>
    <property type="match status" value="1"/>
</dbReference>
<dbReference type="RefSeq" id="WP_136723763.1">
    <property type="nucleotide sequence ID" value="NZ_SUMC01000010.1"/>
</dbReference>
<proteinExistence type="inferred from homology"/>
<sequence>MASATRITTPFTAESTAAQVVDGIDLTGRRVIVTGGASGIGIETARALAGAGAEVTLAVRNPQAGEQTAQDIIATTGNKQVLVAPLDLTDQASVASFVAAWDGPLHILVNNAGVMASPEMRTPEGWELQFATNHLGHFALTTGLLPALRAAGRARVVAVSSSAHLRSPVVFEDIHFRERPYEPWAAYGQSKTANVLFAVEAAKRWAAEGITVNALMPGGIRTNLQRHVSEEELARLRAQSAGGGMQWKTPEQGAATSVLVATSPLLEGIGGRYFEDCNEAEPAEPGLRRRGVAAYALDPEAAALLWQVSVETLAS</sequence>
<accession>A0A4U0SP15</accession>
<dbReference type="InterPro" id="IPR036291">
    <property type="entry name" value="NAD(P)-bd_dom_sf"/>
</dbReference>
<protein>
    <recommendedName>
        <fullName evidence="3">Probable oxidoreductase</fullName>
    </recommendedName>
</protein>
<dbReference type="CDD" id="cd05327">
    <property type="entry name" value="retinol-DH_like_SDR_c_like"/>
    <property type="match status" value="1"/>
</dbReference>
<evidence type="ECO:0000256" key="2">
    <source>
        <dbReference type="ARBA" id="ARBA00023002"/>
    </source>
</evidence>
<dbReference type="GO" id="GO:0016491">
    <property type="term" value="F:oxidoreductase activity"/>
    <property type="evidence" value="ECO:0007669"/>
    <property type="project" value="UniProtKB-KW"/>
</dbReference>
<dbReference type="OrthoDB" id="4577644at2"/>
<dbReference type="FunFam" id="3.40.50.720:FF:000594">
    <property type="entry name" value="Short-chain oxidoreductase"/>
    <property type="match status" value="1"/>
</dbReference>
<name>A0A4U0SP15_9ACTN</name>